<feature type="domain" description="Nodulin-like" evidence="6">
    <location>
        <begin position="1"/>
        <end position="230"/>
    </location>
</feature>
<evidence type="ECO:0000256" key="4">
    <source>
        <dbReference type="ARBA" id="ARBA00023136"/>
    </source>
</evidence>
<keyword evidence="9" id="KW-1185">Reference proteome</keyword>
<evidence type="ECO:0000256" key="3">
    <source>
        <dbReference type="ARBA" id="ARBA00022989"/>
    </source>
</evidence>
<name>A0A5N5H3V0_9ROSA</name>
<dbReference type="InterPro" id="IPR010658">
    <property type="entry name" value="Nodulin-like"/>
</dbReference>
<feature type="transmembrane region" description="Helical" evidence="5">
    <location>
        <begin position="28"/>
        <end position="48"/>
    </location>
</feature>
<evidence type="ECO:0000313" key="8">
    <source>
        <dbReference type="EMBL" id="KAB2622258.1"/>
    </source>
</evidence>
<keyword evidence="4 5" id="KW-0472">Membrane</keyword>
<dbReference type="Proteomes" id="UP000327157">
    <property type="component" value="Chromosome 4"/>
</dbReference>
<protein>
    <submittedName>
        <fullName evidence="8">Uncharacterized protein</fullName>
    </submittedName>
</protein>
<evidence type="ECO:0000256" key="2">
    <source>
        <dbReference type="ARBA" id="ARBA00022692"/>
    </source>
</evidence>
<feature type="transmembrane region" description="Helical" evidence="5">
    <location>
        <begin position="85"/>
        <end position="111"/>
    </location>
</feature>
<feature type="domain" description="NFD4 C-terminal" evidence="7">
    <location>
        <begin position="275"/>
        <end position="488"/>
    </location>
</feature>
<comment type="subcellular location">
    <subcellularLocation>
        <location evidence="1">Membrane</location>
        <topology evidence="1">Multi-pass membrane protein</topology>
    </subcellularLocation>
</comment>
<dbReference type="Gene3D" id="1.20.1250.20">
    <property type="entry name" value="MFS general substrate transporter like domains"/>
    <property type="match status" value="1"/>
</dbReference>
<gene>
    <name evidence="8" type="ORF">D8674_024440</name>
</gene>
<dbReference type="EMBL" id="SMOL01000231">
    <property type="protein sequence ID" value="KAB2622258.1"/>
    <property type="molecule type" value="Genomic_DNA"/>
</dbReference>
<comment type="caution">
    <text evidence="8">The sequence shown here is derived from an EMBL/GenBank/DDBJ whole genome shotgun (WGS) entry which is preliminary data.</text>
</comment>
<feature type="transmembrane region" description="Helical" evidence="5">
    <location>
        <begin position="374"/>
        <end position="395"/>
    </location>
</feature>
<feature type="transmembrane region" description="Helical" evidence="5">
    <location>
        <begin position="152"/>
        <end position="171"/>
    </location>
</feature>
<keyword evidence="3 5" id="KW-1133">Transmembrane helix</keyword>
<feature type="transmembrane region" description="Helical" evidence="5">
    <location>
        <begin position="272"/>
        <end position="293"/>
    </location>
</feature>
<feature type="transmembrane region" description="Helical" evidence="5">
    <location>
        <begin position="191"/>
        <end position="211"/>
    </location>
</feature>
<reference evidence="8 9" key="3">
    <citation type="submission" date="2019-11" db="EMBL/GenBank/DDBJ databases">
        <title>A de novo genome assembly of a pear dwarfing rootstock.</title>
        <authorList>
            <person name="Wang F."/>
            <person name="Wang J."/>
            <person name="Li S."/>
            <person name="Zhang Y."/>
            <person name="Fang M."/>
            <person name="Ma L."/>
            <person name="Zhao Y."/>
            <person name="Jiang S."/>
        </authorList>
    </citation>
    <scope>NUCLEOTIDE SEQUENCE [LARGE SCALE GENOMIC DNA]</scope>
    <source>
        <strain evidence="8">S2</strain>
        <tissue evidence="8">Leaf</tissue>
    </source>
</reference>
<keyword evidence="2 5" id="KW-0812">Transmembrane</keyword>
<evidence type="ECO:0000256" key="1">
    <source>
        <dbReference type="ARBA" id="ARBA00004141"/>
    </source>
</evidence>
<evidence type="ECO:0000259" key="6">
    <source>
        <dbReference type="Pfam" id="PF06813"/>
    </source>
</evidence>
<organism evidence="8 9">
    <name type="scientific">Pyrus ussuriensis x Pyrus communis</name>
    <dbReference type="NCBI Taxonomy" id="2448454"/>
    <lineage>
        <taxon>Eukaryota</taxon>
        <taxon>Viridiplantae</taxon>
        <taxon>Streptophyta</taxon>
        <taxon>Embryophyta</taxon>
        <taxon>Tracheophyta</taxon>
        <taxon>Spermatophyta</taxon>
        <taxon>Magnoliopsida</taxon>
        <taxon>eudicotyledons</taxon>
        <taxon>Gunneridae</taxon>
        <taxon>Pentapetalae</taxon>
        <taxon>rosids</taxon>
        <taxon>fabids</taxon>
        <taxon>Rosales</taxon>
        <taxon>Rosaceae</taxon>
        <taxon>Amygdaloideae</taxon>
        <taxon>Maleae</taxon>
        <taxon>Pyrus</taxon>
    </lineage>
</organism>
<reference evidence="9" key="2">
    <citation type="submission" date="2019-10" db="EMBL/GenBank/DDBJ databases">
        <title>A de novo genome assembly of a pear dwarfing rootstock.</title>
        <authorList>
            <person name="Wang F."/>
            <person name="Wang J."/>
            <person name="Li S."/>
            <person name="Zhang Y."/>
            <person name="Fang M."/>
            <person name="Ma L."/>
            <person name="Zhao Y."/>
            <person name="Jiang S."/>
        </authorList>
    </citation>
    <scope>NUCLEOTIDE SEQUENCE [LARGE SCALE GENOMIC DNA]</scope>
</reference>
<feature type="transmembrane region" description="Helical" evidence="5">
    <location>
        <begin position="123"/>
        <end position="146"/>
    </location>
</feature>
<dbReference type="OrthoDB" id="410267at2759"/>
<dbReference type="PANTHER" id="PTHR21576">
    <property type="entry name" value="UNCHARACTERIZED NODULIN-LIKE PROTEIN"/>
    <property type="match status" value="1"/>
</dbReference>
<sequence>MSGSGTIYLFGTYSKELKTTFGYDQETLNLLGFFKDLGANIGIFAGLIAEVTPTWLVLLIGAAMNFFGYLMMWLGVTGKIAKPEIWHMCVYMYIAANSLGFVNTGVMVTCVKNFPQSRGIMIGLLKGYIGLSGAIITQIYLALYGFQDRRALILLIGWLPAAISVVFLCTIRPIKITAAVENQQQKRQHKVFFRFLYVSIVLALFLMAMTLTQKSVVFPRVAQATTAAVELVSWTLTKQEPRRIALEETQEQGQRDQGPQELELDQEIKPKAILSIDMLLIFIATLFGLGSSFTATDNLGQIGEALGYKPQTINTFVSLISIWNFFGRIFSGFVSEILLTRYKIPRPLMLTVVLTLEGIAYLLIAFAFPGSLYIASVIIGFTLGAQLPLALAIISEVFGLKYYSTLFNCGHLASPLGSYLLNVRVTGMLYDKEAEKELARLGLHRIKGQDLTCIGTRCYKLSFTVLTATTLVSALASLILLMRTLKFYRSDIYKKFRENTENVVEAVHTDNVVEAVHTDNVYKKFRENTENVVEAVHTENVVEAVHTDNVVEAVHTVSVVEAVHMDNVVEAVHTDNVVEAVHTVSVVEAVHTDNVVEAVHTENVVEAMHTEMASSSPAPTH</sequence>
<dbReference type="InterPro" id="IPR056555">
    <property type="entry name" value="NFD4_C"/>
</dbReference>
<evidence type="ECO:0000313" key="9">
    <source>
        <dbReference type="Proteomes" id="UP000327157"/>
    </source>
</evidence>
<proteinExistence type="predicted"/>
<dbReference type="InterPro" id="IPR036259">
    <property type="entry name" value="MFS_trans_sf"/>
</dbReference>
<dbReference type="SUPFAM" id="SSF103473">
    <property type="entry name" value="MFS general substrate transporter"/>
    <property type="match status" value="1"/>
</dbReference>
<reference evidence="8 9" key="1">
    <citation type="submission" date="2019-09" db="EMBL/GenBank/DDBJ databases">
        <authorList>
            <person name="Ou C."/>
        </authorList>
    </citation>
    <scope>NUCLEOTIDE SEQUENCE [LARGE SCALE GENOMIC DNA]</scope>
    <source>
        <strain evidence="8">S2</strain>
        <tissue evidence="8">Leaf</tissue>
    </source>
</reference>
<feature type="transmembrane region" description="Helical" evidence="5">
    <location>
        <begin position="347"/>
        <end position="368"/>
    </location>
</feature>
<feature type="transmembrane region" description="Helical" evidence="5">
    <location>
        <begin position="55"/>
        <end position="73"/>
    </location>
</feature>
<feature type="transmembrane region" description="Helical" evidence="5">
    <location>
        <begin position="313"/>
        <end position="335"/>
    </location>
</feature>
<evidence type="ECO:0000256" key="5">
    <source>
        <dbReference type="SAM" id="Phobius"/>
    </source>
</evidence>
<dbReference type="CDD" id="cd17354">
    <property type="entry name" value="MFS_Mch1p_like"/>
    <property type="match status" value="1"/>
</dbReference>
<dbReference type="PANTHER" id="PTHR21576:SF29">
    <property type="entry name" value="NODULIN-LIKE DOMAIN-CONTAINING PROTEIN"/>
    <property type="match status" value="1"/>
</dbReference>
<feature type="transmembrane region" description="Helical" evidence="5">
    <location>
        <begin position="461"/>
        <end position="481"/>
    </location>
</feature>
<dbReference type="Pfam" id="PF06813">
    <property type="entry name" value="Nodulin-like"/>
    <property type="match status" value="1"/>
</dbReference>
<dbReference type="AlphaFoldDB" id="A0A5N5H3V0"/>
<dbReference type="Pfam" id="PF23262">
    <property type="entry name" value="NFD4_C"/>
    <property type="match status" value="1"/>
</dbReference>
<accession>A0A5N5H3V0</accession>
<dbReference type="GO" id="GO:0016020">
    <property type="term" value="C:membrane"/>
    <property type="evidence" value="ECO:0007669"/>
    <property type="project" value="UniProtKB-SubCell"/>
</dbReference>
<evidence type="ECO:0000259" key="7">
    <source>
        <dbReference type="Pfam" id="PF23262"/>
    </source>
</evidence>